<protein>
    <submittedName>
        <fullName evidence="1">Uncharacterized protein</fullName>
    </submittedName>
</protein>
<name>A0A382X0B0_9ZZZZ</name>
<dbReference type="EMBL" id="UINC01163791">
    <property type="protein sequence ID" value="SVD64289.1"/>
    <property type="molecule type" value="Genomic_DNA"/>
</dbReference>
<proteinExistence type="predicted"/>
<organism evidence="1">
    <name type="scientific">marine metagenome</name>
    <dbReference type="NCBI Taxonomy" id="408172"/>
    <lineage>
        <taxon>unclassified sequences</taxon>
        <taxon>metagenomes</taxon>
        <taxon>ecological metagenomes</taxon>
    </lineage>
</organism>
<evidence type="ECO:0000313" key="1">
    <source>
        <dbReference type="EMBL" id="SVD64289.1"/>
    </source>
</evidence>
<reference evidence="1" key="1">
    <citation type="submission" date="2018-05" db="EMBL/GenBank/DDBJ databases">
        <authorList>
            <person name="Lanie J.A."/>
            <person name="Ng W.-L."/>
            <person name="Kazmierczak K.M."/>
            <person name="Andrzejewski T.M."/>
            <person name="Davidsen T.M."/>
            <person name="Wayne K.J."/>
            <person name="Tettelin H."/>
            <person name="Glass J.I."/>
            <person name="Rusch D."/>
            <person name="Podicherti R."/>
            <person name="Tsui H.-C.T."/>
            <person name="Winkler M.E."/>
        </authorList>
    </citation>
    <scope>NUCLEOTIDE SEQUENCE</scope>
</reference>
<gene>
    <name evidence="1" type="ORF">METZ01_LOCUS417143</name>
</gene>
<accession>A0A382X0B0</accession>
<feature type="non-terminal residue" evidence="1">
    <location>
        <position position="33"/>
    </location>
</feature>
<dbReference type="AlphaFoldDB" id="A0A382X0B0"/>
<sequence length="33" mass="3805">MKTLFVVPEIRLDMAPNNFPFWAAILASIIEQK</sequence>